<evidence type="ECO:0000313" key="2">
    <source>
        <dbReference type="Proteomes" id="UP000254716"/>
    </source>
</evidence>
<dbReference type="EMBL" id="UGCV01000008">
    <property type="protein sequence ID" value="STJ20561.1"/>
    <property type="molecule type" value="Genomic_DNA"/>
</dbReference>
<dbReference type="Proteomes" id="UP000254716">
    <property type="component" value="Unassembled WGS sequence"/>
</dbReference>
<dbReference type="AlphaFoldDB" id="A0A376W847"/>
<dbReference type="InterPro" id="IPR011090">
    <property type="entry name" value="Integr_conj_element_PFL4709"/>
</dbReference>
<organism evidence="1 2">
    <name type="scientific">Escherichia coli</name>
    <dbReference type="NCBI Taxonomy" id="562"/>
    <lineage>
        <taxon>Bacteria</taxon>
        <taxon>Pseudomonadati</taxon>
        <taxon>Pseudomonadota</taxon>
        <taxon>Gammaproteobacteria</taxon>
        <taxon>Enterobacterales</taxon>
        <taxon>Enterobacteriaceae</taxon>
        <taxon>Escherichia</taxon>
    </lineage>
</organism>
<proteinExistence type="predicted"/>
<name>A0A376W847_ECOLX</name>
<sequence>MVTGREEISGVVFDDREVVYGTTDVAEAAQLRAQEGVQP</sequence>
<dbReference type="Pfam" id="PF07511">
    <property type="entry name" value="DUF1525"/>
    <property type="match status" value="1"/>
</dbReference>
<evidence type="ECO:0000313" key="1">
    <source>
        <dbReference type="EMBL" id="STJ20561.1"/>
    </source>
</evidence>
<gene>
    <name evidence="1" type="ORF">NCTC9081_06147</name>
</gene>
<accession>A0A376W847</accession>
<reference evidence="1 2" key="1">
    <citation type="submission" date="2018-06" db="EMBL/GenBank/DDBJ databases">
        <authorList>
            <consortium name="Pathogen Informatics"/>
            <person name="Doyle S."/>
        </authorList>
    </citation>
    <scope>NUCLEOTIDE SEQUENCE [LARGE SCALE GENOMIC DNA]</scope>
    <source>
        <strain evidence="1 2">NCTC9081</strain>
    </source>
</reference>
<protein>
    <submittedName>
        <fullName evidence="1">Integrating conjugative element protein, PFL_4709 family</fullName>
    </submittedName>
</protein>